<evidence type="ECO:0000313" key="2">
    <source>
        <dbReference type="Proteomes" id="UP000241444"/>
    </source>
</evidence>
<accession>A0A2P7B863</accession>
<keyword evidence="2" id="KW-1185">Reference proteome</keyword>
<sequence>MDVSAAVTSCRSFLIIAVPSNSPCCRRKGAISWCAATIRVSRKATNVIDALSDLFFLRGIPGHTRTDNGPSAVCLTRSIERSRKQPLDLKFGGSRQFLPGIGVRITERYCVVYQTIRSGPPDQVRLHRS</sequence>
<comment type="caution">
    <text evidence="1">The sequence shown here is derived from an EMBL/GenBank/DDBJ whole genome shotgun (WGS) entry which is preliminary data.</text>
</comment>
<gene>
    <name evidence="1" type="ORF">CU102_25180</name>
</gene>
<dbReference type="AlphaFoldDB" id="A0A2P7B863"/>
<organism evidence="1 2">
    <name type="scientific">Phyllobacterium brassicacearum</name>
    <dbReference type="NCBI Taxonomy" id="314235"/>
    <lineage>
        <taxon>Bacteria</taxon>
        <taxon>Pseudomonadati</taxon>
        <taxon>Pseudomonadota</taxon>
        <taxon>Alphaproteobacteria</taxon>
        <taxon>Hyphomicrobiales</taxon>
        <taxon>Phyllobacteriaceae</taxon>
        <taxon>Phyllobacterium</taxon>
    </lineage>
</organism>
<dbReference type="Proteomes" id="UP000241444">
    <property type="component" value="Unassembled WGS sequence"/>
</dbReference>
<proteinExistence type="predicted"/>
<name>A0A2P7B863_9HYPH</name>
<reference evidence="2" key="1">
    <citation type="submission" date="2017-11" db="EMBL/GenBank/DDBJ databases">
        <authorList>
            <person name="Kuznetsova I."/>
            <person name="Sazanova A."/>
            <person name="Chirak E."/>
            <person name="Safronova V."/>
            <person name="Willems A."/>
        </authorList>
    </citation>
    <scope>NUCLEOTIDE SEQUENCE [LARGE SCALE GENOMIC DNA]</scope>
    <source>
        <strain evidence="2">STM 196</strain>
    </source>
</reference>
<dbReference type="EMBL" id="PGGO01000028">
    <property type="protein sequence ID" value="PSH62657.1"/>
    <property type="molecule type" value="Genomic_DNA"/>
</dbReference>
<protein>
    <submittedName>
        <fullName evidence="1">Uncharacterized protein</fullName>
    </submittedName>
</protein>
<evidence type="ECO:0000313" key="1">
    <source>
        <dbReference type="EMBL" id="PSH62657.1"/>
    </source>
</evidence>